<comment type="caution">
    <text evidence="2">The sequence shown here is derived from an EMBL/GenBank/DDBJ whole genome shotgun (WGS) entry which is preliminary data.</text>
</comment>
<evidence type="ECO:0000313" key="2">
    <source>
        <dbReference type="EMBL" id="KAJ5260439.1"/>
    </source>
</evidence>
<protein>
    <recommendedName>
        <fullName evidence="1">Grh/CP2 DB domain-containing protein</fullName>
    </recommendedName>
</protein>
<dbReference type="InterPro" id="IPR040167">
    <property type="entry name" value="TF_CP2-like"/>
</dbReference>
<gene>
    <name evidence="2" type="ORF">N7505_009820</name>
</gene>
<name>A0ABQ8W936_PENCH</name>
<dbReference type="PANTHER" id="PTHR11037:SF20">
    <property type="entry name" value="PROTEIN GRAINYHEAD"/>
    <property type="match status" value="1"/>
</dbReference>
<organism evidence="2 3">
    <name type="scientific">Penicillium chrysogenum</name>
    <name type="common">Penicillium notatum</name>
    <dbReference type="NCBI Taxonomy" id="5076"/>
    <lineage>
        <taxon>Eukaryota</taxon>
        <taxon>Fungi</taxon>
        <taxon>Dikarya</taxon>
        <taxon>Ascomycota</taxon>
        <taxon>Pezizomycotina</taxon>
        <taxon>Eurotiomycetes</taxon>
        <taxon>Eurotiomycetidae</taxon>
        <taxon>Eurotiales</taxon>
        <taxon>Aspergillaceae</taxon>
        <taxon>Penicillium</taxon>
        <taxon>Penicillium chrysogenum species complex</taxon>
    </lineage>
</organism>
<dbReference type="InterPro" id="IPR007604">
    <property type="entry name" value="CP2"/>
</dbReference>
<sequence>MAGDMSYANGEKFRFNVSLRAPTAIVKNISEIPVTYLNKAQPYNLSVIDTSPPIGNHEPLRYRTFIRVSFEERELRIKPRKAANTWIYYKVVATHIGTDRCKSRTANPTTSASGYNIPVRFNFLSTDFSHSKGVKGIAIRLCAKTELLSPGEEVGVSRDTELSYYKVKLFWDHSAKRKLSNNVTHVNKNAEVGGFTKRKRGNNASAVKRSDISLDSEDVPLEKVSLEDDL</sequence>
<dbReference type="Proteomes" id="UP001220256">
    <property type="component" value="Unassembled WGS sequence"/>
</dbReference>
<reference evidence="2 3" key="1">
    <citation type="journal article" date="2023" name="IMA Fungus">
        <title>Comparative genomic study of the Penicillium genus elucidates a diverse pangenome and 15 lateral gene transfer events.</title>
        <authorList>
            <person name="Petersen C."/>
            <person name="Sorensen T."/>
            <person name="Nielsen M.R."/>
            <person name="Sondergaard T.E."/>
            <person name="Sorensen J.L."/>
            <person name="Fitzpatrick D.A."/>
            <person name="Frisvad J.C."/>
            <person name="Nielsen K.L."/>
        </authorList>
    </citation>
    <scope>NUCLEOTIDE SEQUENCE [LARGE SCALE GENOMIC DNA]</scope>
    <source>
        <strain evidence="2 3">IBT 3361</strain>
    </source>
</reference>
<dbReference type="EMBL" id="JAPVEB010000008">
    <property type="protein sequence ID" value="KAJ5260439.1"/>
    <property type="molecule type" value="Genomic_DNA"/>
</dbReference>
<evidence type="ECO:0000313" key="3">
    <source>
        <dbReference type="Proteomes" id="UP001220256"/>
    </source>
</evidence>
<dbReference type="Pfam" id="PF04516">
    <property type="entry name" value="CP2"/>
    <property type="match status" value="2"/>
</dbReference>
<proteinExistence type="predicted"/>
<feature type="domain" description="Grh/CP2 DB" evidence="1">
    <location>
        <begin position="11"/>
        <end position="224"/>
    </location>
</feature>
<accession>A0ABQ8W936</accession>
<dbReference type="PANTHER" id="PTHR11037">
    <property type="entry name" value="TRANSCRIPTION FACTOR CP2"/>
    <property type="match status" value="1"/>
</dbReference>
<evidence type="ECO:0000259" key="1">
    <source>
        <dbReference type="PROSITE" id="PS51968"/>
    </source>
</evidence>
<keyword evidence="3" id="KW-1185">Reference proteome</keyword>
<dbReference type="PROSITE" id="PS51968">
    <property type="entry name" value="GRH_CP2_DB"/>
    <property type="match status" value="1"/>
</dbReference>